<feature type="domain" description="VOC" evidence="1">
    <location>
        <begin position="144"/>
        <end position="257"/>
    </location>
</feature>
<evidence type="ECO:0000259" key="1">
    <source>
        <dbReference type="PROSITE" id="PS51819"/>
    </source>
</evidence>
<dbReference type="EMBL" id="UINC01009720">
    <property type="protein sequence ID" value="SVA43528.1"/>
    <property type="molecule type" value="Genomic_DNA"/>
</dbReference>
<dbReference type="Pfam" id="PF00903">
    <property type="entry name" value="Glyoxalase"/>
    <property type="match status" value="2"/>
</dbReference>
<dbReference type="CDD" id="cd07247">
    <property type="entry name" value="SgaA_N_like"/>
    <property type="match status" value="2"/>
</dbReference>
<sequence length="261" mass="27502">MPVRESYAEGAPSWVDLSTADVEGAIAFYSALFGWNWEQNETGEPGSYYYVASLNGHAAAGLHHQHQEQVDMGVLPTWNLHLNVAEVDATMRKVEANGGSVLAPAFDVMDAGRLGVAAEPSGAVVCFWQAGAHIGAGVVDEPGAYCWADLVTPDPKGAVEFFTEVVGMGHGTREMPGLGSVDFLKVGDDDVAAIVLPPTEGISPHWQINFTVADCDATSAQIKELGGAIIVEPFDIPPGRLAVATDPSGGEFAIIELAEMH</sequence>
<proteinExistence type="predicted"/>
<reference evidence="2" key="1">
    <citation type="submission" date="2018-05" db="EMBL/GenBank/DDBJ databases">
        <authorList>
            <person name="Lanie J.A."/>
            <person name="Ng W.-L."/>
            <person name="Kazmierczak K.M."/>
            <person name="Andrzejewski T.M."/>
            <person name="Davidsen T.M."/>
            <person name="Wayne K.J."/>
            <person name="Tettelin H."/>
            <person name="Glass J.I."/>
            <person name="Rusch D."/>
            <person name="Podicherti R."/>
            <person name="Tsui H.-C.T."/>
            <person name="Winkler M.E."/>
        </authorList>
    </citation>
    <scope>NUCLEOTIDE SEQUENCE</scope>
</reference>
<evidence type="ECO:0000313" key="2">
    <source>
        <dbReference type="EMBL" id="SVA43528.1"/>
    </source>
</evidence>
<organism evidence="2">
    <name type="scientific">marine metagenome</name>
    <dbReference type="NCBI Taxonomy" id="408172"/>
    <lineage>
        <taxon>unclassified sequences</taxon>
        <taxon>metagenomes</taxon>
        <taxon>ecological metagenomes</taxon>
    </lineage>
</organism>
<protein>
    <recommendedName>
        <fullName evidence="1">VOC domain-containing protein</fullName>
    </recommendedName>
</protein>
<dbReference type="AlphaFoldDB" id="A0A381VUT2"/>
<dbReference type="PANTHER" id="PTHR33993:SF14">
    <property type="entry name" value="GB|AAF24581.1"/>
    <property type="match status" value="1"/>
</dbReference>
<dbReference type="InterPro" id="IPR052164">
    <property type="entry name" value="Anthracycline_SecMetBiosynth"/>
</dbReference>
<dbReference type="PROSITE" id="PS51819">
    <property type="entry name" value="VOC"/>
    <property type="match status" value="2"/>
</dbReference>
<dbReference type="PANTHER" id="PTHR33993">
    <property type="entry name" value="GLYOXALASE-RELATED"/>
    <property type="match status" value="1"/>
</dbReference>
<dbReference type="InterPro" id="IPR029068">
    <property type="entry name" value="Glyas_Bleomycin-R_OHBP_Dase"/>
</dbReference>
<feature type="domain" description="VOC" evidence="1">
    <location>
        <begin position="11"/>
        <end position="130"/>
    </location>
</feature>
<dbReference type="InterPro" id="IPR037523">
    <property type="entry name" value="VOC_core"/>
</dbReference>
<dbReference type="Gene3D" id="3.10.180.10">
    <property type="entry name" value="2,3-Dihydroxybiphenyl 1,2-Dioxygenase, domain 1"/>
    <property type="match status" value="2"/>
</dbReference>
<name>A0A381VUT2_9ZZZZ</name>
<gene>
    <name evidence="2" type="ORF">METZ01_LOCUS96382</name>
</gene>
<dbReference type="InterPro" id="IPR004360">
    <property type="entry name" value="Glyas_Fos-R_dOase_dom"/>
</dbReference>
<accession>A0A381VUT2</accession>
<dbReference type="SUPFAM" id="SSF54593">
    <property type="entry name" value="Glyoxalase/Bleomycin resistance protein/Dihydroxybiphenyl dioxygenase"/>
    <property type="match status" value="2"/>
</dbReference>